<evidence type="ECO:0000256" key="3">
    <source>
        <dbReference type="ARBA" id="ARBA00004496"/>
    </source>
</evidence>
<dbReference type="AlphaFoldDB" id="A0AA39LET9"/>
<dbReference type="EMBL" id="JAUCMV010000005">
    <property type="protein sequence ID" value="KAK0394653.1"/>
    <property type="molecule type" value="Genomic_DNA"/>
</dbReference>
<dbReference type="GO" id="GO:0009235">
    <property type="term" value="P:cobalamin metabolic process"/>
    <property type="evidence" value="ECO:0007669"/>
    <property type="project" value="TreeGrafter"/>
</dbReference>
<dbReference type="GO" id="GO:0005737">
    <property type="term" value="C:cytoplasm"/>
    <property type="evidence" value="ECO:0007669"/>
    <property type="project" value="UniProtKB-SubCell"/>
</dbReference>
<evidence type="ECO:0000256" key="13">
    <source>
        <dbReference type="SAM" id="Phobius"/>
    </source>
</evidence>
<evidence type="ECO:0000256" key="4">
    <source>
        <dbReference type="ARBA" id="ARBA00007762"/>
    </source>
</evidence>
<evidence type="ECO:0000256" key="10">
    <source>
        <dbReference type="ARBA" id="ARBA00023002"/>
    </source>
</evidence>
<proteinExistence type="inferred from homology"/>
<feature type="transmembrane region" description="Helical" evidence="13">
    <location>
        <begin position="362"/>
        <end position="385"/>
    </location>
</feature>
<evidence type="ECO:0000256" key="2">
    <source>
        <dbReference type="ARBA" id="ARBA00001974"/>
    </source>
</evidence>
<dbReference type="PROSITE" id="PS51029">
    <property type="entry name" value="MADF"/>
    <property type="match status" value="1"/>
</dbReference>
<evidence type="ECO:0000256" key="8">
    <source>
        <dbReference type="ARBA" id="ARBA00022827"/>
    </source>
</evidence>
<dbReference type="Pfam" id="PF10545">
    <property type="entry name" value="MADF_DNA_bdg"/>
    <property type="match status" value="1"/>
</dbReference>
<comment type="cofactor">
    <cofactor evidence="1">
        <name>FMN</name>
        <dbReference type="ChEBI" id="CHEBI:58210"/>
    </cofactor>
</comment>
<dbReference type="PANTHER" id="PTHR31457">
    <property type="entry name" value="METHYLMALONIC ACIDURIA AND HOMOCYSTINURIA TYPE C PROTEIN"/>
    <property type="match status" value="1"/>
</dbReference>
<evidence type="ECO:0000256" key="12">
    <source>
        <dbReference type="SAM" id="MobiDB-lite"/>
    </source>
</evidence>
<evidence type="ECO:0000313" key="15">
    <source>
        <dbReference type="EMBL" id="KAK0394653.1"/>
    </source>
</evidence>
<evidence type="ECO:0000256" key="7">
    <source>
        <dbReference type="ARBA" id="ARBA00022643"/>
    </source>
</evidence>
<comment type="similarity">
    <text evidence="4">Belongs to the MMACHC family.</text>
</comment>
<dbReference type="InterPro" id="IPR032037">
    <property type="entry name" value="MMACHC"/>
</dbReference>
<keyword evidence="13" id="KW-1133">Transmembrane helix</keyword>
<feature type="transmembrane region" description="Helical" evidence="13">
    <location>
        <begin position="405"/>
        <end position="424"/>
    </location>
</feature>
<evidence type="ECO:0000256" key="6">
    <source>
        <dbReference type="ARBA" id="ARBA00022630"/>
    </source>
</evidence>
<evidence type="ECO:0000256" key="11">
    <source>
        <dbReference type="ARBA" id="ARBA00031313"/>
    </source>
</evidence>
<keyword evidence="7" id="KW-0288">FMN</keyword>
<keyword evidence="10" id="KW-0560">Oxidoreductase</keyword>
<dbReference type="InterPro" id="IPR006578">
    <property type="entry name" value="MADF-dom"/>
</dbReference>
<reference evidence="15" key="1">
    <citation type="submission" date="2023-06" db="EMBL/GenBank/DDBJ databases">
        <title>Genomic analysis of the entomopathogenic nematode Steinernema hermaphroditum.</title>
        <authorList>
            <person name="Schwarz E.M."/>
            <person name="Heppert J.K."/>
            <person name="Baniya A."/>
            <person name="Schwartz H.T."/>
            <person name="Tan C.-H."/>
            <person name="Antoshechkin I."/>
            <person name="Sternberg P.W."/>
            <person name="Goodrich-Blair H."/>
            <person name="Dillman A.R."/>
        </authorList>
    </citation>
    <scope>NUCLEOTIDE SEQUENCE</scope>
    <source>
        <strain evidence="15">PS9179</strain>
        <tissue evidence="15">Whole animal</tissue>
    </source>
</reference>
<protein>
    <recommendedName>
        <fullName evidence="11">Cyanocobalamin reductase (cyanide-eliminating)</fullName>
    </recommendedName>
</protein>
<dbReference type="PANTHER" id="PTHR31457:SF2">
    <property type="entry name" value="CYANOCOBALAMIN REDUCTASE _ ALKYLCOBALAMIN DEALKYLASE"/>
    <property type="match status" value="1"/>
</dbReference>
<evidence type="ECO:0000259" key="14">
    <source>
        <dbReference type="PROSITE" id="PS51029"/>
    </source>
</evidence>
<dbReference type="GO" id="GO:0071949">
    <property type="term" value="F:FAD binding"/>
    <property type="evidence" value="ECO:0007669"/>
    <property type="project" value="TreeGrafter"/>
</dbReference>
<comment type="caution">
    <text evidence="15">The sequence shown here is derived from an EMBL/GenBank/DDBJ whole genome shotgun (WGS) entry which is preliminary data.</text>
</comment>
<gene>
    <name evidence="15" type="ORF">QR680_000858</name>
</gene>
<keyword evidence="13" id="KW-0472">Membrane</keyword>
<evidence type="ECO:0000256" key="1">
    <source>
        <dbReference type="ARBA" id="ARBA00001917"/>
    </source>
</evidence>
<feature type="transmembrane region" description="Helical" evidence="13">
    <location>
        <begin position="302"/>
        <end position="324"/>
    </location>
</feature>
<keyword evidence="6" id="KW-0285">Flavoprotein</keyword>
<feature type="domain" description="MADF" evidence="14">
    <location>
        <begin position="466"/>
        <end position="566"/>
    </location>
</feature>
<keyword evidence="13" id="KW-0812">Transmembrane</keyword>
<dbReference type="GO" id="GO:0033787">
    <property type="term" value="F:cyanocobalamin reductase (cyanide-eliminating) (NADP+) activity"/>
    <property type="evidence" value="ECO:0007669"/>
    <property type="project" value="TreeGrafter"/>
</dbReference>
<name>A0AA39LET9_9BILA</name>
<feature type="transmembrane region" description="Helical" evidence="13">
    <location>
        <begin position="330"/>
        <end position="350"/>
    </location>
</feature>
<accession>A0AA39LET9</accession>
<keyword evidence="9" id="KW-0521">NADP</keyword>
<organism evidence="15 16">
    <name type="scientific">Steinernema hermaphroditum</name>
    <dbReference type="NCBI Taxonomy" id="289476"/>
    <lineage>
        <taxon>Eukaryota</taxon>
        <taxon>Metazoa</taxon>
        <taxon>Ecdysozoa</taxon>
        <taxon>Nematoda</taxon>
        <taxon>Chromadorea</taxon>
        <taxon>Rhabditida</taxon>
        <taxon>Tylenchina</taxon>
        <taxon>Panagrolaimomorpha</taxon>
        <taxon>Strongyloidoidea</taxon>
        <taxon>Steinernematidae</taxon>
        <taxon>Steinernema</taxon>
    </lineage>
</organism>
<sequence length="574" mass="65290">MSIEDVLKSLRQSLPEGDGFECHPFRIGSYNNAVSSHFQLTYPADTMAVLVLNSPRMFDISFRRWLVSKAEGGDHNDVAERVPNPIQEFIHSRLDAAKEALSYVSPFTSAVDVIHDYEMTPNRRPKILMCTCGHIAGAAYHYKPEQDLTEPPPQKMIGLSLHPRYGGNFAFRAVIILPDLPLPPDFKEPAPLKVLDTDTAVLKALDLFNNHWRDGRFRDAGEPEERYSKQQKDYFARPPAERWEALRQIPDGFEMPREASQASSVVSSTSEMENGTHFDEHHPRFYVFSLVHCRLASIVSSLFGCLCVIGIFVFFVCHFQWYIYDTAVDIVVLTGISIFLILGILVHYLALRGVHKEKTILLNPFLGFHVFLALIEAIVALTAIGELVSDQTAREELGDVVAKNILFVVPLIIFVQVIMLCCVLKYKSYLRRKLLFIKRNHTNVGYTLVNSEPHMEETINNDVKSRIIALVKSRENLWKVKTRGYKIDNKKVEDYQEIADEINKLHGLSITGGQARGVFKNLRDTYSRRIRNAKKDMKTTGSGDETTKTGKAKAQKEEAFPPHPPLYDVRLWRI</sequence>
<dbReference type="Proteomes" id="UP001175271">
    <property type="component" value="Unassembled WGS sequence"/>
</dbReference>
<dbReference type="CDD" id="cd12959">
    <property type="entry name" value="MMACHC-like"/>
    <property type="match status" value="1"/>
</dbReference>
<keyword evidence="8" id="KW-0274">FAD</keyword>
<evidence type="ECO:0000313" key="16">
    <source>
        <dbReference type="Proteomes" id="UP001175271"/>
    </source>
</evidence>
<keyword evidence="16" id="KW-1185">Reference proteome</keyword>
<feature type="region of interest" description="Disordered" evidence="12">
    <location>
        <begin position="534"/>
        <end position="562"/>
    </location>
</feature>
<comment type="subcellular location">
    <subcellularLocation>
        <location evidence="3">Cytoplasm</location>
    </subcellularLocation>
</comment>
<comment type="cofactor">
    <cofactor evidence="2">
        <name>FAD</name>
        <dbReference type="ChEBI" id="CHEBI:57692"/>
    </cofactor>
</comment>
<evidence type="ECO:0000256" key="9">
    <source>
        <dbReference type="ARBA" id="ARBA00022857"/>
    </source>
</evidence>
<keyword evidence="5" id="KW-0963">Cytoplasm</keyword>
<evidence type="ECO:0000256" key="5">
    <source>
        <dbReference type="ARBA" id="ARBA00022490"/>
    </source>
</evidence>
<dbReference type="Pfam" id="PF16690">
    <property type="entry name" value="MMACHC"/>
    <property type="match status" value="1"/>
</dbReference>
<dbReference type="GO" id="GO:0032451">
    <property type="term" value="F:demethylase activity"/>
    <property type="evidence" value="ECO:0007669"/>
    <property type="project" value="TreeGrafter"/>
</dbReference>